<evidence type="ECO:0000259" key="4">
    <source>
        <dbReference type="PROSITE" id="PS51071"/>
    </source>
</evidence>
<dbReference type="GO" id="GO:0003677">
    <property type="term" value="F:DNA binding"/>
    <property type="evidence" value="ECO:0007669"/>
    <property type="project" value="UniProtKB-KW"/>
</dbReference>
<dbReference type="InterPro" id="IPR009057">
    <property type="entry name" value="Homeodomain-like_sf"/>
</dbReference>
<comment type="caution">
    <text evidence="6">The sequence shown here is derived from an EMBL/GenBank/DDBJ whole genome shotgun (WGS) entry which is preliminary data.</text>
</comment>
<dbReference type="AlphaFoldDB" id="A0A0R1MRZ5"/>
<dbReference type="GO" id="GO:0003700">
    <property type="term" value="F:DNA-binding transcription factor activity"/>
    <property type="evidence" value="ECO:0007669"/>
    <property type="project" value="InterPro"/>
</dbReference>
<dbReference type="Gene3D" id="3.40.50.10490">
    <property type="entry name" value="Glucose-6-phosphate isomerase like protein, domain 1"/>
    <property type="match status" value="1"/>
</dbReference>
<gene>
    <name evidence="6" type="ORF">FC92_GL002061</name>
</gene>
<dbReference type="PROSITE" id="PS51464">
    <property type="entry name" value="SIS"/>
    <property type="match status" value="1"/>
</dbReference>
<accession>A0A0R1MRZ5</accession>
<organism evidence="6 7">
    <name type="scientific">Liquorilactobacillus hordei DSM 19519</name>
    <dbReference type="NCBI Taxonomy" id="1423759"/>
    <lineage>
        <taxon>Bacteria</taxon>
        <taxon>Bacillati</taxon>
        <taxon>Bacillota</taxon>
        <taxon>Bacilli</taxon>
        <taxon>Lactobacillales</taxon>
        <taxon>Lactobacillaceae</taxon>
        <taxon>Liquorilactobacillus</taxon>
    </lineage>
</organism>
<dbReference type="PROSITE" id="PS51071">
    <property type="entry name" value="HTH_RPIR"/>
    <property type="match status" value="1"/>
</dbReference>
<dbReference type="SUPFAM" id="SSF53697">
    <property type="entry name" value="SIS domain"/>
    <property type="match status" value="1"/>
</dbReference>
<dbReference type="InterPro" id="IPR036388">
    <property type="entry name" value="WH-like_DNA-bd_sf"/>
</dbReference>
<dbReference type="Proteomes" id="UP000051448">
    <property type="component" value="Unassembled WGS sequence"/>
</dbReference>
<proteinExistence type="predicted"/>
<dbReference type="InterPro" id="IPR035472">
    <property type="entry name" value="RpiR-like_SIS"/>
</dbReference>
<evidence type="ECO:0000313" key="7">
    <source>
        <dbReference type="Proteomes" id="UP000051448"/>
    </source>
</evidence>
<dbReference type="PATRIC" id="fig|1423759.3.peg.2153"/>
<dbReference type="STRING" id="1423759.FC92_GL002061"/>
<dbReference type="InterPro" id="IPR047640">
    <property type="entry name" value="RpiR-like"/>
</dbReference>
<evidence type="ECO:0000313" key="6">
    <source>
        <dbReference type="EMBL" id="KRL07283.1"/>
    </source>
</evidence>
<dbReference type="Pfam" id="PF01380">
    <property type="entry name" value="SIS"/>
    <property type="match status" value="1"/>
</dbReference>
<dbReference type="InterPro" id="IPR046348">
    <property type="entry name" value="SIS_dom_sf"/>
</dbReference>
<reference evidence="6 7" key="1">
    <citation type="journal article" date="2015" name="Genome Announc.">
        <title>Expanding the biotechnology potential of lactobacilli through comparative genomics of 213 strains and associated genera.</title>
        <authorList>
            <person name="Sun Z."/>
            <person name="Harris H.M."/>
            <person name="McCann A."/>
            <person name="Guo C."/>
            <person name="Argimon S."/>
            <person name="Zhang W."/>
            <person name="Yang X."/>
            <person name="Jeffery I.B."/>
            <person name="Cooney J.C."/>
            <person name="Kagawa T.F."/>
            <person name="Liu W."/>
            <person name="Song Y."/>
            <person name="Salvetti E."/>
            <person name="Wrobel A."/>
            <person name="Rasinkangas P."/>
            <person name="Parkhill J."/>
            <person name="Rea M.C."/>
            <person name="O'Sullivan O."/>
            <person name="Ritari J."/>
            <person name="Douillard F.P."/>
            <person name="Paul Ross R."/>
            <person name="Yang R."/>
            <person name="Briner A.E."/>
            <person name="Felis G.E."/>
            <person name="de Vos W.M."/>
            <person name="Barrangou R."/>
            <person name="Klaenhammer T.R."/>
            <person name="Caufield P.W."/>
            <person name="Cui Y."/>
            <person name="Zhang H."/>
            <person name="O'Toole P.W."/>
        </authorList>
    </citation>
    <scope>NUCLEOTIDE SEQUENCE [LARGE SCALE GENOMIC DNA]</scope>
    <source>
        <strain evidence="6 7">DSM 19519</strain>
    </source>
</reference>
<evidence type="ECO:0000259" key="5">
    <source>
        <dbReference type="PROSITE" id="PS51464"/>
    </source>
</evidence>
<dbReference type="PANTHER" id="PTHR30514:SF1">
    <property type="entry name" value="HTH-TYPE TRANSCRIPTIONAL REGULATOR HEXR-RELATED"/>
    <property type="match status" value="1"/>
</dbReference>
<dbReference type="CDD" id="cd05013">
    <property type="entry name" value="SIS_RpiR"/>
    <property type="match status" value="1"/>
</dbReference>
<keyword evidence="7" id="KW-1185">Reference proteome</keyword>
<keyword evidence="1" id="KW-0805">Transcription regulation</keyword>
<evidence type="ECO:0000256" key="2">
    <source>
        <dbReference type="ARBA" id="ARBA00023125"/>
    </source>
</evidence>
<keyword evidence="3" id="KW-0804">Transcription</keyword>
<feature type="domain" description="HTH rpiR-type" evidence="4">
    <location>
        <begin position="11"/>
        <end position="87"/>
    </location>
</feature>
<dbReference type="PANTHER" id="PTHR30514">
    <property type="entry name" value="GLUCOKINASE"/>
    <property type="match status" value="1"/>
</dbReference>
<sequence>MFGGLKLMSGENVVDIIYSNLSTMTQTDKKIAQVILKNPGDAVNYTISELAAKAVVSEASVSRFCKNLQLSGFHQLKIELAKVSDDESNYYKVINIDNIQQAIANIRDNKNAEITNTLNNVTTPTIKKIMKLIQNSHILQIAAEGNTFPVVADAAYRFNQIGILSICSESWQTSIGQTLNLTDKDTLMVISNSGESKSLLKQIEVAKKQGMRIIAITNRNDSPIALEADYHLRTAVRQRVLQSEYYFSRVAAMTAVETIFLLLIAEDRERLSKIMDHETIISDTKV</sequence>
<protein>
    <submittedName>
        <fullName evidence="6">RpiR family transcriptional regulator</fullName>
    </submittedName>
</protein>
<feature type="domain" description="SIS" evidence="5">
    <location>
        <begin position="129"/>
        <end position="269"/>
    </location>
</feature>
<dbReference type="EMBL" id="AZDX01000007">
    <property type="protein sequence ID" value="KRL07283.1"/>
    <property type="molecule type" value="Genomic_DNA"/>
</dbReference>
<dbReference type="Gene3D" id="1.10.10.10">
    <property type="entry name" value="Winged helix-like DNA-binding domain superfamily/Winged helix DNA-binding domain"/>
    <property type="match status" value="1"/>
</dbReference>
<evidence type="ECO:0000256" key="3">
    <source>
        <dbReference type="ARBA" id="ARBA00023163"/>
    </source>
</evidence>
<dbReference type="InterPro" id="IPR001347">
    <property type="entry name" value="SIS_dom"/>
</dbReference>
<evidence type="ECO:0000256" key="1">
    <source>
        <dbReference type="ARBA" id="ARBA00023015"/>
    </source>
</evidence>
<dbReference type="SUPFAM" id="SSF46689">
    <property type="entry name" value="Homeodomain-like"/>
    <property type="match status" value="1"/>
</dbReference>
<dbReference type="GO" id="GO:0097367">
    <property type="term" value="F:carbohydrate derivative binding"/>
    <property type="evidence" value="ECO:0007669"/>
    <property type="project" value="InterPro"/>
</dbReference>
<dbReference type="GO" id="GO:1901135">
    <property type="term" value="P:carbohydrate derivative metabolic process"/>
    <property type="evidence" value="ECO:0007669"/>
    <property type="project" value="InterPro"/>
</dbReference>
<keyword evidence="2" id="KW-0238">DNA-binding</keyword>
<name>A0A0R1MRZ5_9LACO</name>
<dbReference type="InterPro" id="IPR000281">
    <property type="entry name" value="HTH_RpiR"/>
</dbReference>
<dbReference type="Pfam" id="PF01418">
    <property type="entry name" value="HTH_6"/>
    <property type="match status" value="1"/>
</dbReference>